<evidence type="ECO:0008006" key="3">
    <source>
        <dbReference type="Google" id="ProtNLM"/>
    </source>
</evidence>
<accession>A0ABT0Q7J6</accession>
<proteinExistence type="predicted"/>
<evidence type="ECO:0000313" key="1">
    <source>
        <dbReference type="EMBL" id="MCL6285772.1"/>
    </source>
</evidence>
<dbReference type="Proteomes" id="UP001203880">
    <property type="component" value="Unassembled WGS sequence"/>
</dbReference>
<sequence>MAAEQDTAQGIDALIDRLRSEGVQAGSDEAARLTQAAQAKGAQIVERAQAEAAKAQADARDAADRYTKAGEEALNTAMRDAVLTMKSALMAQFQQDVQRMVSETLTDPDMLKQMVLELVGRAGEDAAIGNGAQVILPAEVVGPDAIRANADDIQSGQLTKFVLGLTQEMLKDGVTLFASSDLHAGIRAQAGADGIKLDLSDAAITDVLMQHLQPRFRAVLEGVIR</sequence>
<comment type="caution">
    <text evidence="1">The sequence shown here is derived from an EMBL/GenBank/DDBJ whole genome shotgun (WGS) entry which is preliminary data.</text>
</comment>
<name>A0ABT0Q7J6_9RHOB</name>
<dbReference type="RefSeq" id="WP_249712903.1">
    <property type="nucleotide sequence ID" value="NZ_JAMFMB010000037.1"/>
</dbReference>
<keyword evidence="2" id="KW-1185">Reference proteome</keyword>
<protein>
    <recommendedName>
        <fullName evidence="3">V-type ATP synthase subunit E</fullName>
    </recommendedName>
</protein>
<evidence type="ECO:0000313" key="2">
    <source>
        <dbReference type="Proteomes" id="UP001203880"/>
    </source>
</evidence>
<reference evidence="1" key="1">
    <citation type="submission" date="2022-05" db="EMBL/GenBank/DDBJ databases">
        <authorList>
            <person name="Park J.-S."/>
        </authorList>
    </citation>
    <scope>NUCLEOTIDE SEQUENCE</scope>
    <source>
        <strain evidence="1">2012CJ41-6</strain>
    </source>
</reference>
<organism evidence="1 2">
    <name type="scientific">Ruegeria spongiae</name>
    <dbReference type="NCBI Taxonomy" id="2942209"/>
    <lineage>
        <taxon>Bacteria</taxon>
        <taxon>Pseudomonadati</taxon>
        <taxon>Pseudomonadota</taxon>
        <taxon>Alphaproteobacteria</taxon>
        <taxon>Rhodobacterales</taxon>
        <taxon>Roseobacteraceae</taxon>
        <taxon>Ruegeria</taxon>
    </lineage>
</organism>
<dbReference type="EMBL" id="JAMFMB010000037">
    <property type="protein sequence ID" value="MCL6285772.1"/>
    <property type="molecule type" value="Genomic_DNA"/>
</dbReference>
<gene>
    <name evidence="1" type="ORF">M3P21_19800</name>
</gene>